<gene>
    <name evidence="5" type="primary">fumC</name>
    <name evidence="5" type="ORF">LFW2832_00655</name>
</gene>
<dbReference type="GO" id="GO:0006531">
    <property type="term" value="P:aspartate metabolic process"/>
    <property type="evidence" value="ECO:0007669"/>
    <property type="project" value="TreeGrafter"/>
</dbReference>
<dbReference type="PRINTS" id="PR00145">
    <property type="entry name" value="ARGSUCLYASE"/>
</dbReference>
<name>A0A5E4LPR0_9ARCH</name>
<dbReference type="Gene3D" id="1.10.40.30">
    <property type="entry name" value="Fumarase/aspartase (C-terminal domain)"/>
    <property type="match status" value="1"/>
</dbReference>
<protein>
    <submittedName>
        <fullName evidence="5">Fumarate hydratase class II</fullName>
        <ecNumber evidence="5">4.2.1.2</ecNumber>
    </submittedName>
</protein>
<dbReference type="FunFam" id="1.20.200.10:FF:000001">
    <property type="entry name" value="Fumarate hydratase, mitochondrial"/>
    <property type="match status" value="1"/>
</dbReference>
<evidence type="ECO:0000259" key="4">
    <source>
        <dbReference type="Pfam" id="PF10415"/>
    </source>
</evidence>
<dbReference type="InterPro" id="IPR024083">
    <property type="entry name" value="Fumarase/histidase_N"/>
</dbReference>
<dbReference type="FunFam" id="1.10.275.10:FF:000001">
    <property type="entry name" value="Fumarate hydratase, mitochondrial"/>
    <property type="match status" value="1"/>
</dbReference>
<dbReference type="GO" id="GO:0008797">
    <property type="term" value="F:aspartate ammonia-lyase activity"/>
    <property type="evidence" value="ECO:0007669"/>
    <property type="project" value="TreeGrafter"/>
</dbReference>
<dbReference type="GO" id="GO:0006099">
    <property type="term" value="P:tricarboxylic acid cycle"/>
    <property type="evidence" value="ECO:0007669"/>
    <property type="project" value="InterPro"/>
</dbReference>
<dbReference type="PRINTS" id="PR00149">
    <property type="entry name" value="FUMRATELYASE"/>
</dbReference>
<sequence>MRTEEDFLGKVGIPDDAYYGSFTARASKNFQLSGILVHKELIKAVALIKKSAALANVEIGQMDRKVGEAIVKASEEVIAGKFDKEFILDAFQAGAGTPLHMNVNEVIANRAEELLGGKKGSYALVHPNNHVNMSQSSNNVVPSAIKIAAMRLTKKTIQEAELLKKSFENKAAKYKKTLKIGRTHLQDAVPMTYGQVFGAYARAIEKDIEQMKTGLENIEEIGVGGTAIGSGITAHPKFRETVTKYIRKEIQVKIARDGIEITQNMNDFVTLSGSYRRYAITLTRIANDLRLLVSGPKAGIAEIILPEVEPGSSIMPGKINPSIPEAVNMLAFQVIGNDQAIMLAAQSGQLELNFATPLIAHNVFQSAELLANGSAMFRIFCIDGLEVDEETTKNNFEKSFGYATALNPYLGYKEVSLLVKEAYQKKTSLKELILAKGIMNRNDLEKIIATATGPCEVDREIKKRLH</sequence>
<dbReference type="PANTHER" id="PTHR42696">
    <property type="entry name" value="ASPARTATE AMMONIA-LYASE"/>
    <property type="match status" value="1"/>
</dbReference>
<dbReference type="AlphaFoldDB" id="A0A5E4LPR0"/>
<keyword evidence="2" id="KW-0175">Coiled coil</keyword>
<dbReference type="NCBIfam" id="NF008909">
    <property type="entry name" value="PRK12273.1"/>
    <property type="match status" value="1"/>
</dbReference>
<keyword evidence="1 5" id="KW-0456">Lyase</keyword>
<dbReference type="Proteomes" id="UP000789941">
    <property type="component" value="Unassembled WGS sequence"/>
</dbReference>
<comment type="caution">
    <text evidence="5">The sequence shown here is derived from an EMBL/GenBank/DDBJ whole genome shotgun (WGS) entry which is preliminary data.</text>
</comment>
<dbReference type="GO" id="GO:0004333">
    <property type="term" value="F:fumarate hydratase activity"/>
    <property type="evidence" value="ECO:0007669"/>
    <property type="project" value="UniProtKB-EC"/>
</dbReference>
<dbReference type="InterPro" id="IPR000362">
    <property type="entry name" value="Fumarate_lyase_fam"/>
</dbReference>
<dbReference type="Gene3D" id="1.10.275.10">
    <property type="entry name" value="Fumarase/aspartase (N-terminal domain)"/>
    <property type="match status" value="1"/>
</dbReference>
<feature type="coiled-coil region" evidence="2">
    <location>
        <begin position="150"/>
        <end position="177"/>
    </location>
</feature>
<dbReference type="Pfam" id="PF00206">
    <property type="entry name" value="Lyase_1"/>
    <property type="match status" value="1"/>
</dbReference>
<dbReference type="EMBL" id="CABMJJ010000009">
    <property type="protein sequence ID" value="VVC03984.1"/>
    <property type="molecule type" value="Genomic_DNA"/>
</dbReference>
<dbReference type="EC" id="4.2.1.2" evidence="5"/>
<dbReference type="PROSITE" id="PS00163">
    <property type="entry name" value="FUMARATE_LYASES"/>
    <property type="match status" value="1"/>
</dbReference>
<feature type="domain" description="Fumarate lyase N-terminal" evidence="3">
    <location>
        <begin position="9"/>
        <end position="336"/>
    </location>
</feature>
<dbReference type="InterPro" id="IPR008948">
    <property type="entry name" value="L-Aspartase-like"/>
</dbReference>
<dbReference type="InterPro" id="IPR020557">
    <property type="entry name" value="Fumarate_lyase_CS"/>
</dbReference>
<dbReference type="InterPro" id="IPR022761">
    <property type="entry name" value="Fumarate_lyase_N"/>
</dbReference>
<organism evidence="5 6">
    <name type="scientific">Candidatus Bilamarchaeum dharawalense</name>
    <dbReference type="NCBI Taxonomy" id="2885759"/>
    <lineage>
        <taxon>Archaea</taxon>
        <taxon>Candidatus Micrarchaeota</taxon>
        <taxon>Candidatus Micrarchaeia</taxon>
        <taxon>Candidatus Anstonellales</taxon>
        <taxon>Candidatus Bilamarchaeaceae</taxon>
        <taxon>Candidatus Bilamarchaeum</taxon>
    </lineage>
</organism>
<evidence type="ECO:0000313" key="6">
    <source>
        <dbReference type="Proteomes" id="UP000789941"/>
    </source>
</evidence>
<reference evidence="5 6" key="1">
    <citation type="submission" date="2019-08" db="EMBL/GenBank/DDBJ databases">
        <authorList>
            <person name="Vazquez-Campos X."/>
        </authorList>
    </citation>
    <scope>NUCLEOTIDE SEQUENCE [LARGE SCALE GENOMIC DNA]</scope>
    <source>
        <strain evidence="5">LFW-283_2</strain>
    </source>
</reference>
<evidence type="ECO:0000256" key="1">
    <source>
        <dbReference type="ARBA" id="ARBA00023239"/>
    </source>
</evidence>
<dbReference type="Pfam" id="PF10415">
    <property type="entry name" value="FumaraseC_C"/>
    <property type="match status" value="1"/>
</dbReference>
<feature type="domain" description="Fumarase C C-terminal" evidence="4">
    <location>
        <begin position="403"/>
        <end position="448"/>
    </location>
</feature>
<dbReference type="Gene3D" id="1.20.200.10">
    <property type="entry name" value="Fumarase/aspartase (Central domain)"/>
    <property type="match status" value="1"/>
</dbReference>
<dbReference type="PANTHER" id="PTHR42696:SF2">
    <property type="entry name" value="ASPARTATE AMMONIA-LYASE"/>
    <property type="match status" value="1"/>
</dbReference>
<evidence type="ECO:0000259" key="3">
    <source>
        <dbReference type="Pfam" id="PF00206"/>
    </source>
</evidence>
<evidence type="ECO:0000256" key="2">
    <source>
        <dbReference type="SAM" id="Coils"/>
    </source>
</evidence>
<evidence type="ECO:0000313" key="5">
    <source>
        <dbReference type="EMBL" id="VVC03984.1"/>
    </source>
</evidence>
<dbReference type="GO" id="GO:0005829">
    <property type="term" value="C:cytosol"/>
    <property type="evidence" value="ECO:0007669"/>
    <property type="project" value="TreeGrafter"/>
</dbReference>
<proteinExistence type="predicted"/>
<accession>A0A5E4LPR0</accession>
<dbReference type="InterPro" id="IPR051546">
    <property type="entry name" value="Aspartate_Ammonia-Lyase"/>
</dbReference>
<dbReference type="InterPro" id="IPR018951">
    <property type="entry name" value="Fumarase_C_C"/>
</dbReference>
<dbReference type="SUPFAM" id="SSF48557">
    <property type="entry name" value="L-aspartase-like"/>
    <property type="match status" value="1"/>
</dbReference>